<feature type="transmembrane region" description="Helical" evidence="1">
    <location>
        <begin position="42"/>
        <end position="64"/>
    </location>
</feature>
<keyword evidence="4" id="KW-1185">Reference proteome</keyword>
<dbReference type="InterPro" id="IPR006976">
    <property type="entry name" value="VanZ-like"/>
</dbReference>
<proteinExistence type="predicted"/>
<dbReference type="Proteomes" id="UP001229651">
    <property type="component" value="Unassembled WGS sequence"/>
</dbReference>
<protein>
    <submittedName>
        <fullName evidence="3">Glycopeptide antibiotics resistance protein</fullName>
    </submittedName>
</protein>
<gene>
    <name evidence="3" type="ORF">FB470_002344</name>
</gene>
<dbReference type="EMBL" id="JAUSUT010000001">
    <property type="protein sequence ID" value="MDQ0378350.1"/>
    <property type="molecule type" value="Genomic_DNA"/>
</dbReference>
<evidence type="ECO:0000256" key="1">
    <source>
        <dbReference type="SAM" id="Phobius"/>
    </source>
</evidence>
<feature type="domain" description="VanZ-like" evidence="2">
    <location>
        <begin position="50"/>
        <end position="187"/>
    </location>
</feature>
<feature type="transmembrane region" description="Helical" evidence="1">
    <location>
        <begin position="135"/>
        <end position="158"/>
    </location>
</feature>
<reference evidence="3 4" key="1">
    <citation type="submission" date="2023-07" db="EMBL/GenBank/DDBJ databases">
        <title>Sequencing the genomes of 1000 actinobacteria strains.</title>
        <authorList>
            <person name="Klenk H.-P."/>
        </authorList>
    </citation>
    <scope>NUCLEOTIDE SEQUENCE [LARGE SCALE GENOMIC DNA]</scope>
    <source>
        <strain evidence="3 4">DSM 45805</strain>
    </source>
</reference>
<feature type="transmembrane region" description="Helical" evidence="1">
    <location>
        <begin position="170"/>
        <end position="190"/>
    </location>
</feature>
<evidence type="ECO:0000259" key="2">
    <source>
        <dbReference type="Pfam" id="PF04892"/>
    </source>
</evidence>
<dbReference type="PANTHER" id="PTHR36834">
    <property type="entry name" value="MEMBRANE PROTEIN-RELATED"/>
    <property type="match status" value="1"/>
</dbReference>
<name>A0ABU0ESR7_9PSEU</name>
<keyword evidence="1" id="KW-1133">Transmembrane helix</keyword>
<evidence type="ECO:0000313" key="4">
    <source>
        <dbReference type="Proteomes" id="UP001229651"/>
    </source>
</evidence>
<comment type="caution">
    <text evidence="3">The sequence shown here is derived from an EMBL/GenBank/DDBJ whole genome shotgun (WGS) entry which is preliminary data.</text>
</comment>
<dbReference type="InterPro" id="IPR053150">
    <property type="entry name" value="Teicoplanin_resist-assoc"/>
</dbReference>
<organism evidence="3 4">
    <name type="scientific">Amycolatopsis thermophila</name>
    <dbReference type="NCBI Taxonomy" id="206084"/>
    <lineage>
        <taxon>Bacteria</taxon>
        <taxon>Bacillati</taxon>
        <taxon>Actinomycetota</taxon>
        <taxon>Actinomycetes</taxon>
        <taxon>Pseudonocardiales</taxon>
        <taxon>Pseudonocardiaceae</taxon>
        <taxon>Amycolatopsis</taxon>
    </lineage>
</organism>
<evidence type="ECO:0000313" key="3">
    <source>
        <dbReference type="EMBL" id="MDQ0378350.1"/>
    </source>
</evidence>
<dbReference type="RefSeq" id="WP_306991034.1">
    <property type="nucleotide sequence ID" value="NZ_JAUSUT010000001.1"/>
</dbReference>
<accession>A0ABU0ESR7</accession>
<sequence length="212" mass="23104">MTTAQVNALYIGLIGFLAIWGIVLVPQLALQHLRFGRIVPGRLATTAALIAYATFALAVTFFPLPSPNGRRLEQTIQLVPFQWVADIQTELHKHGLSAAHALTTQTFQQMTLNILLFVPLGLFARMLWKRGLTGAVLLGFGVSLAVEITQLTANFGTAPFQYRIFDVDDLITNTTGAALGWIAATLFLVLRSAVQAIGQPARGERVHLTEAR</sequence>
<keyword evidence="1" id="KW-0812">Transmembrane</keyword>
<feature type="transmembrane region" description="Helical" evidence="1">
    <location>
        <begin position="6"/>
        <end position="30"/>
    </location>
</feature>
<dbReference type="PANTHER" id="PTHR36834:SF1">
    <property type="entry name" value="INTEGRAL MEMBRANE PROTEIN"/>
    <property type="match status" value="1"/>
</dbReference>
<dbReference type="Pfam" id="PF04892">
    <property type="entry name" value="VanZ"/>
    <property type="match status" value="1"/>
</dbReference>
<keyword evidence="1" id="KW-0472">Membrane</keyword>